<comment type="caution">
    <text evidence="3">The sequence shown here is derived from an EMBL/GenBank/DDBJ whole genome shotgun (WGS) entry which is preliminary data.</text>
</comment>
<dbReference type="Proteomes" id="UP000199686">
    <property type="component" value="Unassembled WGS sequence"/>
</dbReference>
<dbReference type="EMBL" id="FJMZ01000032">
    <property type="protein sequence ID" value="CZQ98834.1"/>
    <property type="molecule type" value="Genomic_DNA"/>
</dbReference>
<reference evidence="3 5" key="2">
    <citation type="submission" date="2016-10" db="EMBL/GenBank/DDBJ databases">
        <authorList>
            <person name="Varghese N."/>
            <person name="Submissions S."/>
        </authorList>
    </citation>
    <scope>NUCLEOTIDE SEQUENCE [LARGE SCALE GENOMIC DNA]</scope>
    <source>
        <strain evidence="3 5">DSM 2094</strain>
    </source>
</reference>
<sequence length="168" mass="18761">MGGAYLRRALVRRRTACVRMLSSGKHYLTGGRRIPKSATPSRRALTGGEHQLPLRFASPEQARDGGCVPPTSPRSSEDSLRPHAQLRQTLSHRRKTNTEERNSVEKPPRRRRAPAPVKLCFAGAGARWGCVPTTSPRSSEDSLRPHAQLRQTFGLSTLFRTKIIRCQK</sequence>
<dbReference type="AlphaFoldDB" id="A0AB38BJ27"/>
<feature type="region of interest" description="Disordered" evidence="1">
    <location>
        <begin position="54"/>
        <end position="115"/>
    </location>
</feature>
<accession>A0AB38BJ27</accession>
<keyword evidence="4" id="KW-1185">Reference proteome</keyword>
<evidence type="ECO:0000256" key="1">
    <source>
        <dbReference type="SAM" id="MobiDB-lite"/>
    </source>
</evidence>
<name>A0AB38BJ27_9LACT</name>
<proteinExistence type="predicted"/>
<evidence type="ECO:0000313" key="5">
    <source>
        <dbReference type="Proteomes" id="UP000199686"/>
    </source>
</evidence>
<gene>
    <name evidence="3" type="ORF">SAMN04488507_102532</name>
    <name evidence="2" type="ORF">TFLO_2357</name>
</gene>
<organism evidence="3 5">
    <name type="scientific">Trichococcus flocculiformis</name>
    <dbReference type="NCBI Taxonomy" id="82803"/>
    <lineage>
        <taxon>Bacteria</taxon>
        <taxon>Bacillati</taxon>
        <taxon>Bacillota</taxon>
        <taxon>Bacilli</taxon>
        <taxon>Lactobacillales</taxon>
        <taxon>Carnobacteriaceae</taxon>
        <taxon>Trichococcus</taxon>
    </lineage>
</organism>
<dbReference type="Proteomes" id="UP000195947">
    <property type="component" value="Unassembled WGS sequence"/>
</dbReference>
<reference evidence="2 4" key="1">
    <citation type="submission" date="2016-02" db="EMBL/GenBank/DDBJ databases">
        <authorList>
            <person name="Strepis N."/>
        </authorList>
    </citation>
    <scope>NUCLEOTIDE SEQUENCE [LARGE SCALE GENOMIC DNA]</scope>
    <source>
        <strain evidence="2">Trichococcus flocculiformis</strain>
    </source>
</reference>
<evidence type="ECO:0000313" key="4">
    <source>
        <dbReference type="Proteomes" id="UP000195947"/>
    </source>
</evidence>
<protein>
    <submittedName>
        <fullName evidence="3">Uncharacterized protein</fullName>
    </submittedName>
</protein>
<evidence type="ECO:0000313" key="3">
    <source>
        <dbReference type="EMBL" id="SFH91787.1"/>
    </source>
</evidence>
<feature type="compositionally biased region" description="Basic and acidic residues" evidence="1">
    <location>
        <begin position="96"/>
        <end position="107"/>
    </location>
</feature>
<evidence type="ECO:0000313" key="2">
    <source>
        <dbReference type="EMBL" id="CZQ98834.1"/>
    </source>
</evidence>
<dbReference type="EMBL" id="FOQC01000025">
    <property type="protein sequence ID" value="SFH91787.1"/>
    <property type="molecule type" value="Genomic_DNA"/>
</dbReference>